<evidence type="ECO:0000313" key="2">
    <source>
        <dbReference type="Proteomes" id="UP000284250"/>
    </source>
</evidence>
<dbReference type="EMBL" id="QYCN01000064">
    <property type="protein sequence ID" value="RIY05172.1"/>
    <property type="molecule type" value="Genomic_DNA"/>
</dbReference>
<proteinExistence type="predicted"/>
<reference evidence="1 2" key="1">
    <citation type="submission" date="2019-01" db="EMBL/GenBank/DDBJ databases">
        <title>Hymenobacter humicola sp. nov., isolated from soils in Antarctica.</title>
        <authorList>
            <person name="Sedlacek I."/>
            <person name="Holochova P."/>
            <person name="Kralova S."/>
            <person name="Pantucek R."/>
            <person name="Stankova E."/>
            <person name="Vrbovska V."/>
            <person name="Kristofova L."/>
            <person name="Svec P."/>
            <person name="Busse H.-J."/>
        </authorList>
    </citation>
    <scope>NUCLEOTIDE SEQUENCE [LARGE SCALE GENOMIC DNA]</scope>
    <source>
        <strain evidence="1 2">CCM 8852</strain>
    </source>
</reference>
<comment type="caution">
    <text evidence="1">The sequence shown here is derived from an EMBL/GenBank/DDBJ whole genome shotgun (WGS) entry which is preliminary data.</text>
</comment>
<keyword evidence="2" id="KW-1185">Reference proteome</keyword>
<sequence length="198" mass="22031">MRAAGGIRTSPNSRADSARYESSRQYELAAGGYLPFGRNGLVSGLVGFGQARSVSAYSEGAIIWQPYYNDFRARYHRQFGELAVSYFFPGRRSGLTVGAAYRLSGVRFDELTYNGQPVGVRRLTRHEPMAFCRFGTPESALPWLQVQLALGASSEPRRAFDPTRTYAEARVREGIPYMAVSVVLLPHLFRTTPAEPPR</sequence>
<dbReference type="AlphaFoldDB" id="A0A418QJ44"/>
<accession>A0A418QJ44</accession>
<name>A0A418QJ44_9BACT</name>
<gene>
    <name evidence="1" type="ORF">D0T11_20865</name>
</gene>
<evidence type="ECO:0008006" key="3">
    <source>
        <dbReference type="Google" id="ProtNLM"/>
    </source>
</evidence>
<dbReference type="Proteomes" id="UP000284250">
    <property type="component" value="Unassembled WGS sequence"/>
</dbReference>
<organism evidence="1 2">
    <name type="scientific">Hymenobacter rubripertinctus</name>
    <dbReference type="NCBI Taxonomy" id="2029981"/>
    <lineage>
        <taxon>Bacteria</taxon>
        <taxon>Pseudomonadati</taxon>
        <taxon>Bacteroidota</taxon>
        <taxon>Cytophagia</taxon>
        <taxon>Cytophagales</taxon>
        <taxon>Hymenobacteraceae</taxon>
        <taxon>Hymenobacter</taxon>
    </lineage>
</organism>
<evidence type="ECO:0000313" key="1">
    <source>
        <dbReference type="EMBL" id="RIY05172.1"/>
    </source>
</evidence>
<protein>
    <recommendedName>
        <fullName evidence="3">Outer membrane protein beta-barrel domain-containing protein</fullName>
    </recommendedName>
</protein>